<sequence>MFIKKTLFRSILIITLFTTYFISPSNGYANPNELFCSKEIIERERALRKYMFDVDNWWESAFRNSLWFANTSRIAKHKLEQHANMMQQWHDIIIKRMRLSRVLTEDMTNEITEMKNLIKAKQSKNYIEISEILERLSGIRNFMDSNRKELEKLDYQMEILYKLLRDIR</sequence>
<proteinExistence type="predicted"/>
<organism evidence="1 2">
    <name type="scientific">Bartonella raoultii</name>
    <dbReference type="NCBI Taxonomy" id="1457020"/>
    <lineage>
        <taxon>Bacteria</taxon>
        <taxon>Pseudomonadati</taxon>
        <taxon>Pseudomonadota</taxon>
        <taxon>Alphaproteobacteria</taxon>
        <taxon>Hyphomicrobiales</taxon>
        <taxon>Bartonellaceae</taxon>
        <taxon>Bartonella</taxon>
    </lineage>
</organism>
<dbReference type="EMBL" id="JAIFRO010000003">
    <property type="protein sequence ID" value="MBX4335676.1"/>
    <property type="molecule type" value="Genomic_DNA"/>
</dbReference>
<name>A0ABS7I940_9HYPH</name>
<keyword evidence="2" id="KW-1185">Reference proteome</keyword>
<dbReference type="Proteomes" id="UP000746918">
    <property type="component" value="Unassembled WGS sequence"/>
</dbReference>
<evidence type="ECO:0000313" key="2">
    <source>
        <dbReference type="Proteomes" id="UP000746918"/>
    </source>
</evidence>
<protein>
    <submittedName>
        <fullName evidence="1">Uncharacterized protein</fullName>
    </submittedName>
</protein>
<dbReference type="RefSeq" id="WP_220716981.1">
    <property type="nucleotide sequence ID" value="NZ_JAIFRO010000003.1"/>
</dbReference>
<accession>A0ABS7I940</accession>
<gene>
    <name evidence="1" type="ORF">K3248_03545</name>
</gene>
<evidence type="ECO:0000313" key="1">
    <source>
        <dbReference type="EMBL" id="MBX4335676.1"/>
    </source>
</evidence>
<reference evidence="1 2" key="1">
    <citation type="submission" date="2021-08" db="EMBL/GenBank/DDBJ databases">
        <title>Bartonella raoulti 094 sp. nov.</title>
        <authorList>
            <person name="Zgheib R."/>
            <person name="Hammoud A."/>
        </authorList>
    </citation>
    <scope>NUCLEOTIDE SEQUENCE [LARGE SCALE GENOMIC DNA]</scope>
    <source>
        <strain evidence="1 2">094</strain>
    </source>
</reference>
<comment type="caution">
    <text evidence="1">The sequence shown here is derived from an EMBL/GenBank/DDBJ whole genome shotgun (WGS) entry which is preliminary data.</text>
</comment>